<reference evidence="1 2" key="1">
    <citation type="submission" date="2023-09" db="EMBL/GenBank/DDBJ databases">
        <title>Pangenome analysis of Batrachochytrium dendrobatidis and related Chytrids.</title>
        <authorList>
            <person name="Yacoub M.N."/>
            <person name="Stajich J.E."/>
            <person name="James T.Y."/>
        </authorList>
    </citation>
    <scope>NUCLEOTIDE SEQUENCE [LARGE SCALE GENOMIC DNA]</scope>
    <source>
        <strain evidence="1 2">JEL0888</strain>
    </source>
</reference>
<keyword evidence="2" id="KW-1185">Reference proteome</keyword>
<dbReference type="Proteomes" id="UP001527925">
    <property type="component" value="Unassembled WGS sequence"/>
</dbReference>
<sequence>MDRIAVFAFEITMPAHSLTATYRAILREVNKQYVRRNGNQFWSAQVKAGFRKGAAATDTAEVHARRRDAENLLTYLQSNREYKELMERYWPSSSLTPQEKIERTANRVGLTAPKPISFLMDKDDTPRAAA</sequence>
<proteinExistence type="predicted"/>
<name>A0ABR4N2U7_9FUNG</name>
<organism evidence="1 2">
    <name type="scientific">Polyrhizophydium stewartii</name>
    <dbReference type="NCBI Taxonomy" id="2732419"/>
    <lineage>
        <taxon>Eukaryota</taxon>
        <taxon>Fungi</taxon>
        <taxon>Fungi incertae sedis</taxon>
        <taxon>Chytridiomycota</taxon>
        <taxon>Chytridiomycota incertae sedis</taxon>
        <taxon>Chytridiomycetes</taxon>
        <taxon>Rhizophydiales</taxon>
        <taxon>Rhizophydiales incertae sedis</taxon>
        <taxon>Polyrhizophydium</taxon>
    </lineage>
</organism>
<protein>
    <submittedName>
        <fullName evidence="1">Uncharacterized protein</fullName>
    </submittedName>
</protein>
<dbReference type="InterPro" id="IPR039196">
    <property type="entry name" value="Fmc1"/>
</dbReference>
<gene>
    <name evidence="1" type="ORF">HK105_206665</name>
</gene>
<dbReference type="PANTHER" id="PTHR28015:SF1">
    <property type="entry name" value="ATP SYNTHASE ASSEMBLY FACTOR FMC1, MITOCHONDRIAL"/>
    <property type="match status" value="1"/>
</dbReference>
<evidence type="ECO:0000313" key="2">
    <source>
        <dbReference type="Proteomes" id="UP001527925"/>
    </source>
</evidence>
<dbReference type="EMBL" id="JADGIZ020000041">
    <property type="protein sequence ID" value="KAL2913786.1"/>
    <property type="molecule type" value="Genomic_DNA"/>
</dbReference>
<evidence type="ECO:0000313" key="1">
    <source>
        <dbReference type="EMBL" id="KAL2913786.1"/>
    </source>
</evidence>
<dbReference type="Pfam" id="PF13233">
    <property type="entry name" value="Complex1_LYR_2"/>
    <property type="match status" value="1"/>
</dbReference>
<dbReference type="PANTHER" id="PTHR28015">
    <property type="entry name" value="ATP SYNTHASE ASSEMBLY FACTOR FMC1, MITOCHONDRIAL"/>
    <property type="match status" value="1"/>
</dbReference>
<accession>A0ABR4N2U7</accession>
<comment type="caution">
    <text evidence="1">The sequence shown here is derived from an EMBL/GenBank/DDBJ whole genome shotgun (WGS) entry which is preliminary data.</text>
</comment>